<dbReference type="VEuPathDB" id="MicrosporidiaDB:NAPIS_ORF00669"/>
<protein>
    <submittedName>
        <fullName evidence="1">Uncharacterized protein</fullName>
    </submittedName>
</protein>
<keyword evidence="2" id="KW-1185">Reference proteome</keyword>
<accession>T0MF92</accession>
<sequence length="249" mass="29988">MESIINLLFKPHILIKFESTDADYSEIVHTLQNSKLFNVKASIGKLFTPSTEINILTSTKYSYEKYLFLDISIIINSEGTYIYNNFLYDNLQDLYNAIINLETSYIDFFNNSYNKILFFKNNYLLDKKQADKYFINKKYKNAYKIYMKYVKDSNDFSNYCLEMSIYCCLILKTSLPIFDKSFKQSYYFQRLLYVLYHSNENDFYMYQILNKEDENWMELIGLRFINNEKYKRLGARILFLLKIIQNIKV</sequence>
<dbReference type="OrthoDB" id="2192736at2759"/>
<dbReference type="EMBL" id="KE647096">
    <property type="protein sequence ID" value="EQB61746.1"/>
    <property type="molecule type" value="Genomic_DNA"/>
</dbReference>
<reference evidence="1 2" key="1">
    <citation type="journal article" date="2013" name="BMC Genomics">
        <title>Genome sequencing and comparative genomics of honey bee microsporidia, Nosema apis reveal novel insights into host-parasite interactions.</title>
        <authorList>
            <person name="Chen Yp."/>
            <person name="Pettis J.S."/>
            <person name="Zhao Y."/>
            <person name="Liu X."/>
            <person name="Tallon L.J."/>
            <person name="Sadzewicz L.D."/>
            <person name="Li R."/>
            <person name="Zheng H."/>
            <person name="Huang S."/>
            <person name="Zhang X."/>
            <person name="Hamilton M.C."/>
            <person name="Pernal S.F."/>
            <person name="Melathopoulos A.P."/>
            <person name="Yan X."/>
            <person name="Evans J.D."/>
        </authorList>
    </citation>
    <scope>NUCLEOTIDE SEQUENCE [LARGE SCALE GENOMIC DNA]</scope>
    <source>
        <strain evidence="1 2">BRL 01</strain>
    </source>
</reference>
<proteinExistence type="predicted"/>
<gene>
    <name evidence="1" type="ORF">NAPIS_ORF00669</name>
</gene>
<dbReference type="HOGENOM" id="CLU_1116021_0_0_1"/>
<dbReference type="AlphaFoldDB" id="T0MF92"/>
<organism evidence="1 2">
    <name type="scientific">Vairimorpha apis BRL 01</name>
    <dbReference type="NCBI Taxonomy" id="1037528"/>
    <lineage>
        <taxon>Eukaryota</taxon>
        <taxon>Fungi</taxon>
        <taxon>Fungi incertae sedis</taxon>
        <taxon>Microsporidia</taxon>
        <taxon>Nosematidae</taxon>
        <taxon>Vairimorpha</taxon>
    </lineage>
</organism>
<evidence type="ECO:0000313" key="1">
    <source>
        <dbReference type="EMBL" id="EQB61746.1"/>
    </source>
</evidence>
<evidence type="ECO:0000313" key="2">
    <source>
        <dbReference type="Proteomes" id="UP000053780"/>
    </source>
</evidence>
<dbReference type="Proteomes" id="UP000053780">
    <property type="component" value="Unassembled WGS sequence"/>
</dbReference>
<name>T0MF92_9MICR</name>